<dbReference type="Proteomes" id="UP001500279">
    <property type="component" value="Unassembled WGS sequence"/>
</dbReference>
<reference evidence="3" key="1">
    <citation type="journal article" date="2019" name="Int. J. Syst. Evol. Microbiol.">
        <title>The Global Catalogue of Microorganisms (GCM) 10K type strain sequencing project: providing services to taxonomists for standard genome sequencing and annotation.</title>
        <authorList>
            <consortium name="The Broad Institute Genomics Platform"/>
            <consortium name="The Broad Institute Genome Sequencing Center for Infectious Disease"/>
            <person name="Wu L."/>
            <person name="Ma J."/>
        </authorList>
    </citation>
    <scope>NUCLEOTIDE SEQUENCE [LARGE SCALE GENOMIC DNA]</scope>
    <source>
        <strain evidence="3">JCM 15503</strain>
    </source>
</reference>
<dbReference type="SUPFAM" id="SSF88723">
    <property type="entry name" value="PIN domain-like"/>
    <property type="match status" value="1"/>
</dbReference>
<sequence>MNASAHSPDFPRALVIDTQSILDWQLFGNALCAGWQAELQPTRWTWLATKAMRDELSHVLDRFTARGLAPTWPGTATSVLAHFDQYVQLQPVPVLPLGTPRCTDRDDQKFIDLAIATGALLLSRDKAVLKLRKRAALLGAEIQPPTAWAAQPGLKRPAE</sequence>
<dbReference type="PANTHER" id="PTHR34610">
    <property type="entry name" value="SSL7007 PROTEIN"/>
    <property type="match status" value="1"/>
</dbReference>
<dbReference type="Pfam" id="PF13470">
    <property type="entry name" value="PIN_3"/>
    <property type="match status" value="1"/>
</dbReference>
<name>A0ABP3VM66_9BURK</name>
<evidence type="ECO:0000313" key="2">
    <source>
        <dbReference type="EMBL" id="GAA0759596.1"/>
    </source>
</evidence>
<dbReference type="InterPro" id="IPR029060">
    <property type="entry name" value="PIN-like_dom_sf"/>
</dbReference>
<organism evidence="2 3">
    <name type="scientific">Ideonella azotifigens</name>
    <dbReference type="NCBI Taxonomy" id="513160"/>
    <lineage>
        <taxon>Bacteria</taxon>
        <taxon>Pseudomonadati</taxon>
        <taxon>Pseudomonadota</taxon>
        <taxon>Betaproteobacteria</taxon>
        <taxon>Burkholderiales</taxon>
        <taxon>Sphaerotilaceae</taxon>
        <taxon>Ideonella</taxon>
    </lineage>
</organism>
<dbReference type="PANTHER" id="PTHR34610:SF3">
    <property type="entry name" value="SSL7007 PROTEIN"/>
    <property type="match status" value="1"/>
</dbReference>
<accession>A0ABP3VM66</accession>
<keyword evidence="3" id="KW-1185">Reference proteome</keyword>
<dbReference type="InterPro" id="IPR002850">
    <property type="entry name" value="PIN_toxin-like"/>
</dbReference>
<feature type="domain" description="PIN" evidence="1">
    <location>
        <begin position="14"/>
        <end position="126"/>
    </location>
</feature>
<evidence type="ECO:0000313" key="3">
    <source>
        <dbReference type="Proteomes" id="UP001500279"/>
    </source>
</evidence>
<protein>
    <recommendedName>
        <fullName evidence="1">PIN domain-containing protein</fullName>
    </recommendedName>
</protein>
<evidence type="ECO:0000259" key="1">
    <source>
        <dbReference type="Pfam" id="PF13470"/>
    </source>
</evidence>
<gene>
    <name evidence="2" type="ORF">GCM10009107_41200</name>
</gene>
<comment type="caution">
    <text evidence="2">The sequence shown here is derived from an EMBL/GenBank/DDBJ whole genome shotgun (WGS) entry which is preliminary data.</text>
</comment>
<dbReference type="RefSeq" id="WP_141284860.1">
    <property type="nucleotide sequence ID" value="NZ_BAAAEW010000026.1"/>
</dbReference>
<proteinExistence type="predicted"/>
<dbReference type="EMBL" id="BAAAEW010000026">
    <property type="protein sequence ID" value="GAA0759596.1"/>
    <property type="molecule type" value="Genomic_DNA"/>
</dbReference>
<dbReference type="InterPro" id="IPR002716">
    <property type="entry name" value="PIN_dom"/>
</dbReference>